<reference evidence="7 8" key="1">
    <citation type="submission" date="2013-07" db="EMBL/GenBank/DDBJ databases">
        <authorList>
            <person name="Stoco P.H."/>
            <person name="Wagner G."/>
            <person name="Gerber A."/>
            <person name="Zaha A."/>
            <person name="Thompson C."/>
            <person name="Bartholomeu D.C."/>
            <person name="Luckemeyer D.D."/>
            <person name="Bahia D."/>
            <person name="Loreto E."/>
            <person name="Prestes E.B."/>
            <person name="Lima F.M."/>
            <person name="Rodrigues-Luiz G."/>
            <person name="Vallejo G.A."/>
            <person name="Filho J.F."/>
            <person name="Monteiro K.M."/>
            <person name="Tyler K.M."/>
            <person name="de Almeida L.G."/>
            <person name="Ortiz M.F."/>
            <person name="Siervo M.A."/>
            <person name="de Moraes M.H."/>
            <person name="Cunha O.L."/>
            <person name="Mendonca-Neto R."/>
            <person name="Silva R."/>
            <person name="Teixeira S.M."/>
            <person name="Murta S.M."/>
            <person name="Sincero T.C."/>
            <person name="Mendes T.A."/>
            <person name="Urmenyi T.P."/>
            <person name="Silva V.G."/>
            <person name="da Rocha W.D."/>
            <person name="Andersson B."/>
            <person name="Romanha A.J."/>
            <person name="Steindel M."/>
            <person name="de Vasconcelos A.T."/>
            <person name="Grisard E.C."/>
        </authorList>
    </citation>
    <scope>NUCLEOTIDE SEQUENCE [LARGE SCALE GENOMIC DNA]</scope>
    <source>
        <strain evidence="7 8">SC58</strain>
    </source>
</reference>
<evidence type="ECO:0000256" key="4">
    <source>
        <dbReference type="ARBA" id="ARBA00023134"/>
    </source>
</evidence>
<dbReference type="Pfam" id="PF01926">
    <property type="entry name" value="MMR_HSR1"/>
    <property type="match status" value="1"/>
</dbReference>
<keyword evidence="2" id="KW-0547">Nucleotide-binding</keyword>
<comment type="caution">
    <text evidence="7">The sequence shown here is derived from an EMBL/GenBank/DDBJ whole genome shotgun (WGS) entry which is preliminary data.</text>
</comment>
<evidence type="ECO:0000313" key="7">
    <source>
        <dbReference type="EMBL" id="ESL12170.1"/>
    </source>
</evidence>
<accession>A0A061JCS4</accession>
<dbReference type="InterPro" id="IPR027417">
    <property type="entry name" value="P-loop_NTPase"/>
</dbReference>
<dbReference type="GO" id="GO:0046872">
    <property type="term" value="F:metal ion binding"/>
    <property type="evidence" value="ECO:0007669"/>
    <property type="project" value="UniProtKB-KW"/>
</dbReference>
<dbReference type="PANTHER" id="PTHR11649:SF76">
    <property type="entry name" value="ENGB-TYPE G DOMAIN-CONTAINING PROTEIN"/>
    <property type="match status" value="1"/>
</dbReference>
<dbReference type="SUPFAM" id="SSF52540">
    <property type="entry name" value="P-loop containing nucleoside triphosphate hydrolases"/>
    <property type="match status" value="1"/>
</dbReference>
<dbReference type="CDD" id="cd01876">
    <property type="entry name" value="YihA_EngB"/>
    <property type="match status" value="1"/>
</dbReference>
<feature type="region of interest" description="Disordered" evidence="5">
    <location>
        <begin position="351"/>
        <end position="373"/>
    </location>
</feature>
<keyword evidence="3" id="KW-0460">Magnesium</keyword>
<sequence>MRHFCRSFLKKVSRHQPPRPVAVAQQPFSFSADGAPGISRREKLVARLSDEVFSKGNVHLKNVNALSALPEGLHSFPEVCFIGKPNVGKSSIVSSLLHNYRLGRSGSTRGTTRILQFFNVGDAMLLVDTPGYGGWRGRHLSQGLAERAGAFAVLFRYLALRGRGPLKRVYWVMEARGPLQPRDEELFAFLRGEQIPFSVILNKIDRFKGDHVALQRQMDSIWNFLGSDQVPVLGVRANPKYPEKCLNIGALQHDIMYYCTQELSRVEDLTYKGIRELSYAPPTPEEITTVEQRYPVESFILPQEDSLPLERFVLAHEEAKTKWLATSPRAGLLSAKDKVANHLVACCEHSCDDDDDNNNTGNRTLLSAPDLTEGGSEVQSALASATPIAGGSSFVEQVETPRRFCVRASLRMTQQQPQQNASETDSWMKTDALTPDAYAAHALNSIEPESSPPLFSNTTPPRSLLSPLVPRLPVSLDNETHTVRAVNGVPIAKSMITASVSNLPASQEGSFERFSQHSTSGDYNRLLLAELAGQHTFLEEGEHADLSESDTLSLQPLLKKSARRRKVDRILEKYVSRVRKKRSLYVQAEGYMCPWLAGAGQPSRRAVVVSAWEHSSMGSGGALMMGLKRTGFGGKSFSAYTMKNRGRATKKTGPWAT</sequence>
<dbReference type="PANTHER" id="PTHR11649">
    <property type="entry name" value="MSS1/TRME-RELATED GTP-BINDING PROTEIN"/>
    <property type="match status" value="1"/>
</dbReference>
<keyword evidence="8" id="KW-1185">Reference proteome</keyword>
<evidence type="ECO:0000256" key="3">
    <source>
        <dbReference type="ARBA" id="ARBA00022842"/>
    </source>
</evidence>
<feature type="domain" description="EngB-type G" evidence="6">
    <location>
        <begin position="75"/>
        <end position="261"/>
    </location>
</feature>
<dbReference type="GO" id="GO:0005525">
    <property type="term" value="F:GTP binding"/>
    <property type="evidence" value="ECO:0007669"/>
    <property type="project" value="UniProtKB-KW"/>
</dbReference>
<evidence type="ECO:0000256" key="1">
    <source>
        <dbReference type="ARBA" id="ARBA00022723"/>
    </source>
</evidence>
<evidence type="ECO:0000256" key="5">
    <source>
        <dbReference type="SAM" id="MobiDB-lite"/>
    </source>
</evidence>
<keyword evidence="1" id="KW-0479">Metal-binding</keyword>
<evidence type="ECO:0000256" key="2">
    <source>
        <dbReference type="ARBA" id="ARBA00022741"/>
    </source>
</evidence>
<dbReference type="VEuPathDB" id="TriTrypDB:TRSC58_00067"/>
<evidence type="ECO:0000313" key="8">
    <source>
        <dbReference type="Proteomes" id="UP000031737"/>
    </source>
</evidence>
<organism evidence="7 8">
    <name type="scientific">Trypanosoma rangeli SC58</name>
    <dbReference type="NCBI Taxonomy" id="429131"/>
    <lineage>
        <taxon>Eukaryota</taxon>
        <taxon>Discoba</taxon>
        <taxon>Euglenozoa</taxon>
        <taxon>Kinetoplastea</taxon>
        <taxon>Metakinetoplastina</taxon>
        <taxon>Trypanosomatida</taxon>
        <taxon>Trypanosomatidae</taxon>
        <taxon>Trypanosoma</taxon>
        <taxon>Herpetosoma</taxon>
    </lineage>
</organism>
<dbReference type="AlphaFoldDB" id="A0A061JCS4"/>
<dbReference type="InterPro" id="IPR030393">
    <property type="entry name" value="G_ENGB_dom"/>
</dbReference>
<dbReference type="InterPro" id="IPR006073">
    <property type="entry name" value="GTP-bd"/>
</dbReference>
<gene>
    <name evidence="7" type="ORF">TRSC58_00067</name>
</gene>
<dbReference type="Gene3D" id="3.40.50.300">
    <property type="entry name" value="P-loop containing nucleotide triphosphate hydrolases"/>
    <property type="match status" value="1"/>
</dbReference>
<dbReference type="PROSITE" id="PS51706">
    <property type="entry name" value="G_ENGB"/>
    <property type="match status" value="1"/>
</dbReference>
<dbReference type="OrthoDB" id="391988at2759"/>
<dbReference type="EMBL" id="AUPL01000067">
    <property type="protein sequence ID" value="ESL12170.1"/>
    <property type="molecule type" value="Genomic_DNA"/>
</dbReference>
<dbReference type="Proteomes" id="UP000031737">
    <property type="component" value="Unassembled WGS sequence"/>
</dbReference>
<proteinExistence type="predicted"/>
<protein>
    <recommendedName>
        <fullName evidence="6">EngB-type G domain-containing protein</fullName>
    </recommendedName>
</protein>
<name>A0A061JCS4_TRYRA</name>
<evidence type="ECO:0000259" key="6">
    <source>
        <dbReference type="PROSITE" id="PS51706"/>
    </source>
</evidence>
<keyword evidence="4" id="KW-0342">GTP-binding</keyword>